<sequence>MKARNIALLLTAALVVYLVLLADRAVALLRTGTGAGIALGIGVFLLPLLGVWIIVVTWRAGTQIQRLSRRLDAEGGLPDVSGLPRRPSGRVDRDAADAWFEQRRAEVEADQNDWRGWYRLAYAYDIAGDRRRARAIMRKAVDLEAAERKQGSAPN</sequence>
<gene>
    <name evidence="2" type="ORF">ATK36_5738</name>
</gene>
<keyword evidence="1" id="KW-0812">Transmembrane</keyword>
<dbReference type="AlphaFoldDB" id="A0A2A9FJ89"/>
<feature type="transmembrane region" description="Helical" evidence="1">
    <location>
        <begin position="37"/>
        <end position="60"/>
    </location>
</feature>
<reference evidence="2 3" key="1">
    <citation type="submission" date="2017-10" db="EMBL/GenBank/DDBJ databases">
        <title>Sequencing the genomes of 1000 actinobacteria strains.</title>
        <authorList>
            <person name="Klenk H.-P."/>
        </authorList>
    </citation>
    <scope>NUCLEOTIDE SEQUENCE [LARGE SCALE GENOMIC DNA]</scope>
    <source>
        <strain evidence="2 3">DSM 46092</strain>
    </source>
</reference>
<keyword evidence="3" id="KW-1185">Reference proteome</keyword>
<accession>A0A2A9FJ89</accession>
<evidence type="ECO:0008006" key="4">
    <source>
        <dbReference type="Google" id="ProtNLM"/>
    </source>
</evidence>
<organism evidence="2 3">
    <name type="scientific">Amycolatopsis sulphurea</name>
    <dbReference type="NCBI Taxonomy" id="76022"/>
    <lineage>
        <taxon>Bacteria</taxon>
        <taxon>Bacillati</taxon>
        <taxon>Actinomycetota</taxon>
        <taxon>Actinomycetes</taxon>
        <taxon>Pseudonocardiales</taxon>
        <taxon>Pseudonocardiaceae</taxon>
        <taxon>Amycolatopsis</taxon>
    </lineage>
</organism>
<evidence type="ECO:0000313" key="3">
    <source>
        <dbReference type="Proteomes" id="UP000243542"/>
    </source>
</evidence>
<proteinExistence type="predicted"/>
<evidence type="ECO:0000256" key="1">
    <source>
        <dbReference type="SAM" id="Phobius"/>
    </source>
</evidence>
<protein>
    <recommendedName>
        <fullName evidence="4">Tetratricopeptide repeat protein</fullName>
    </recommendedName>
</protein>
<dbReference type="RefSeq" id="WP_170069935.1">
    <property type="nucleotide sequence ID" value="NZ_JBIAKZ010000003.1"/>
</dbReference>
<name>A0A2A9FJ89_9PSEU</name>
<comment type="caution">
    <text evidence="2">The sequence shown here is derived from an EMBL/GenBank/DDBJ whole genome shotgun (WGS) entry which is preliminary data.</text>
</comment>
<keyword evidence="1" id="KW-0472">Membrane</keyword>
<keyword evidence="1" id="KW-1133">Transmembrane helix</keyword>
<dbReference type="EMBL" id="PDJK01000002">
    <property type="protein sequence ID" value="PFG50499.1"/>
    <property type="molecule type" value="Genomic_DNA"/>
</dbReference>
<evidence type="ECO:0000313" key="2">
    <source>
        <dbReference type="EMBL" id="PFG50499.1"/>
    </source>
</evidence>
<dbReference type="Proteomes" id="UP000243542">
    <property type="component" value="Unassembled WGS sequence"/>
</dbReference>